<dbReference type="GO" id="GO:0016987">
    <property type="term" value="F:sigma factor activity"/>
    <property type="evidence" value="ECO:0007669"/>
    <property type="project" value="UniProtKB-KW"/>
</dbReference>
<dbReference type="Pfam" id="PF04542">
    <property type="entry name" value="Sigma70_r2"/>
    <property type="match status" value="1"/>
</dbReference>
<evidence type="ECO:0000313" key="7">
    <source>
        <dbReference type="EMBL" id="MUH73625.1"/>
    </source>
</evidence>
<keyword evidence="8" id="KW-1185">Reference proteome</keyword>
<dbReference type="NCBIfam" id="TIGR02937">
    <property type="entry name" value="sigma70-ECF"/>
    <property type="match status" value="1"/>
</dbReference>
<dbReference type="InterPro" id="IPR036388">
    <property type="entry name" value="WH-like_DNA-bd_sf"/>
</dbReference>
<dbReference type="AlphaFoldDB" id="A0A6N8FAI4"/>
<dbReference type="GO" id="GO:0003677">
    <property type="term" value="F:DNA binding"/>
    <property type="evidence" value="ECO:0007669"/>
    <property type="project" value="InterPro"/>
</dbReference>
<organism evidence="7 8">
    <name type="scientific">Psychrosphaera haliotis</name>
    <dbReference type="NCBI Taxonomy" id="555083"/>
    <lineage>
        <taxon>Bacteria</taxon>
        <taxon>Pseudomonadati</taxon>
        <taxon>Pseudomonadota</taxon>
        <taxon>Gammaproteobacteria</taxon>
        <taxon>Alteromonadales</taxon>
        <taxon>Pseudoalteromonadaceae</taxon>
        <taxon>Psychrosphaera</taxon>
    </lineage>
</organism>
<evidence type="ECO:0000256" key="1">
    <source>
        <dbReference type="ARBA" id="ARBA00010641"/>
    </source>
</evidence>
<evidence type="ECO:0000256" key="3">
    <source>
        <dbReference type="ARBA" id="ARBA00023082"/>
    </source>
</evidence>
<dbReference type="Gene3D" id="1.10.1740.10">
    <property type="match status" value="1"/>
</dbReference>
<dbReference type="SUPFAM" id="SSF88946">
    <property type="entry name" value="Sigma2 domain of RNA polymerase sigma factors"/>
    <property type="match status" value="1"/>
</dbReference>
<name>A0A6N8FAI4_9GAMM</name>
<dbReference type="Gene3D" id="1.10.10.10">
    <property type="entry name" value="Winged helix-like DNA-binding domain superfamily/Winged helix DNA-binding domain"/>
    <property type="match status" value="1"/>
</dbReference>
<dbReference type="InterPro" id="IPR013325">
    <property type="entry name" value="RNA_pol_sigma_r2"/>
</dbReference>
<dbReference type="Proteomes" id="UP000439994">
    <property type="component" value="Unassembled WGS sequence"/>
</dbReference>
<sequence>MEHDELLPLLSATAKGDKKAFAELYSATSGKLYAISLKMLKNTAQAEEALQDAFIKIWHNASDYQSNKGVVISWMISIVRYRSLDLIRHNKVRKEQEFTNEHSADLESVEVNDETDLTIEYESGNDNKLVDCIEQLDQQQRQAIHLAYYKGLTHYELVDHVSSPLGTVKSWIRRGLQQLQRCLTL</sequence>
<gene>
    <name evidence="7" type="ORF">GNP35_14700</name>
</gene>
<dbReference type="InterPro" id="IPR013249">
    <property type="entry name" value="RNA_pol_sigma70_r4_t2"/>
</dbReference>
<comment type="caution">
    <text evidence="7">The sequence shown here is derived from an EMBL/GenBank/DDBJ whole genome shotgun (WGS) entry which is preliminary data.</text>
</comment>
<dbReference type="InterPro" id="IPR013324">
    <property type="entry name" value="RNA_pol_sigma_r3/r4-like"/>
</dbReference>
<evidence type="ECO:0000259" key="6">
    <source>
        <dbReference type="Pfam" id="PF08281"/>
    </source>
</evidence>
<evidence type="ECO:0000256" key="4">
    <source>
        <dbReference type="ARBA" id="ARBA00023163"/>
    </source>
</evidence>
<feature type="domain" description="RNA polymerase sigma factor 70 region 4 type 2" evidence="6">
    <location>
        <begin position="128"/>
        <end position="179"/>
    </location>
</feature>
<dbReference type="OrthoDB" id="9784272at2"/>
<keyword evidence="4" id="KW-0804">Transcription</keyword>
<dbReference type="InterPro" id="IPR014284">
    <property type="entry name" value="RNA_pol_sigma-70_dom"/>
</dbReference>
<dbReference type="Pfam" id="PF08281">
    <property type="entry name" value="Sigma70_r4_2"/>
    <property type="match status" value="1"/>
</dbReference>
<dbReference type="PANTHER" id="PTHR43133:SF62">
    <property type="entry name" value="RNA POLYMERASE SIGMA FACTOR SIGZ"/>
    <property type="match status" value="1"/>
</dbReference>
<dbReference type="GO" id="GO:0006352">
    <property type="term" value="P:DNA-templated transcription initiation"/>
    <property type="evidence" value="ECO:0007669"/>
    <property type="project" value="InterPro"/>
</dbReference>
<dbReference type="SUPFAM" id="SSF88659">
    <property type="entry name" value="Sigma3 and sigma4 domains of RNA polymerase sigma factors"/>
    <property type="match status" value="1"/>
</dbReference>
<evidence type="ECO:0000313" key="8">
    <source>
        <dbReference type="Proteomes" id="UP000439994"/>
    </source>
</evidence>
<evidence type="ECO:0000259" key="5">
    <source>
        <dbReference type="Pfam" id="PF04542"/>
    </source>
</evidence>
<keyword evidence="3" id="KW-0731">Sigma factor</keyword>
<protein>
    <submittedName>
        <fullName evidence="7">Sigma-70 family RNA polymerase sigma factor</fullName>
    </submittedName>
</protein>
<reference evidence="7 8" key="1">
    <citation type="submission" date="2019-11" db="EMBL/GenBank/DDBJ databases">
        <title>P. haliotis isolates from Z. marina roots.</title>
        <authorList>
            <person name="Cohen M."/>
            <person name="Jospin G."/>
            <person name="Eisen J.A."/>
            <person name="Coil D.A."/>
        </authorList>
    </citation>
    <scope>NUCLEOTIDE SEQUENCE [LARGE SCALE GENOMIC DNA]</scope>
    <source>
        <strain evidence="7 8">UCD-MCMsp1aY</strain>
    </source>
</reference>
<dbReference type="EMBL" id="WOCD01000005">
    <property type="protein sequence ID" value="MUH73625.1"/>
    <property type="molecule type" value="Genomic_DNA"/>
</dbReference>
<dbReference type="InterPro" id="IPR039425">
    <property type="entry name" value="RNA_pol_sigma-70-like"/>
</dbReference>
<dbReference type="PANTHER" id="PTHR43133">
    <property type="entry name" value="RNA POLYMERASE ECF-TYPE SIGMA FACTO"/>
    <property type="match status" value="1"/>
</dbReference>
<accession>A0A6N8FAI4</accession>
<evidence type="ECO:0000256" key="2">
    <source>
        <dbReference type="ARBA" id="ARBA00023015"/>
    </source>
</evidence>
<keyword evidence="2" id="KW-0805">Transcription regulation</keyword>
<proteinExistence type="inferred from homology"/>
<dbReference type="RefSeq" id="WP_155697022.1">
    <property type="nucleotide sequence ID" value="NZ_WOCD01000005.1"/>
</dbReference>
<comment type="similarity">
    <text evidence="1">Belongs to the sigma-70 factor family. ECF subfamily.</text>
</comment>
<dbReference type="InterPro" id="IPR007627">
    <property type="entry name" value="RNA_pol_sigma70_r2"/>
</dbReference>
<feature type="domain" description="RNA polymerase sigma-70 region 2" evidence="5">
    <location>
        <begin position="24"/>
        <end position="91"/>
    </location>
</feature>
<dbReference type="CDD" id="cd06171">
    <property type="entry name" value="Sigma70_r4"/>
    <property type="match status" value="1"/>
</dbReference>